<proteinExistence type="predicted"/>
<dbReference type="EMBL" id="LCDA01000014">
    <property type="protein sequence ID" value="KKS42394.1"/>
    <property type="molecule type" value="Genomic_DNA"/>
</dbReference>
<reference evidence="3 4" key="1">
    <citation type="journal article" date="2015" name="Nature">
        <title>rRNA introns, odd ribosomes, and small enigmatic genomes across a large radiation of phyla.</title>
        <authorList>
            <person name="Brown C.T."/>
            <person name="Hug L.A."/>
            <person name="Thomas B.C."/>
            <person name="Sharon I."/>
            <person name="Castelle C.J."/>
            <person name="Singh A."/>
            <person name="Wilkins M.J."/>
            <person name="Williams K.H."/>
            <person name="Banfield J.F."/>
        </authorList>
    </citation>
    <scope>NUCLEOTIDE SEQUENCE [LARGE SCALE GENOMIC DNA]</scope>
</reference>
<evidence type="ECO:0000259" key="2">
    <source>
        <dbReference type="PROSITE" id="PS51740"/>
    </source>
</evidence>
<dbReference type="AlphaFoldDB" id="A0A0G0Z0W0"/>
<dbReference type="Pfam" id="PF04014">
    <property type="entry name" value="MazE_antitoxin"/>
    <property type="match status" value="1"/>
</dbReference>
<organism evidence="3 4">
    <name type="scientific">Candidatus Collierbacteria bacterium GW2011_GWA2_42_17</name>
    <dbReference type="NCBI Taxonomy" id="1618378"/>
    <lineage>
        <taxon>Bacteria</taxon>
        <taxon>Candidatus Collieribacteriota</taxon>
    </lineage>
</organism>
<dbReference type="SUPFAM" id="SSF89447">
    <property type="entry name" value="AbrB/MazE/MraZ-like"/>
    <property type="match status" value="1"/>
</dbReference>
<comment type="caution">
    <text evidence="3">The sequence shown here is derived from an EMBL/GenBank/DDBJ whole genome shotgun (WGS) entry which is preliminary data.</text>
</comment>
<name>A0A0G0Z0W0_9BACT</name>
<sequence>MTYTATITSKRQITLPASLFSELGLKKGQKLTITKRGDELVMKSALSAMYRLYGSVKLPEKYKGMDIDEMIEKAKMEHFSKKKI</sequence>
<evidence type="ECO:0000313" key="4">
    <source>
        <dbReference type="Proteomes" id="UP000033854"/>
    </source>
</evidence>
<dbReference type="GO" id="GO:0003677">
    <property type="term" value="F:DNA binding"/>
    <property type="evidence" value="ECO:0007669"/>
    <property type="project" value="UniProtKB-UniRule"/>
</dbReference>
<keyword evidence="1" id="KW-0238">DNA-binding</keyword>
<gene>
    <name evidence="3" type="ORF">UV06_C0014G0006</name>
</gene>
<evidence type="ECO:0000313" key="3">
    <source>
        <dbReference type="EMBL" id="KKS42394.1"/>
    </source>
</evidence>
<feature type="domain" description="SpoVT-AbrB" evidence="2">
    <location>
        <begin position="2"/>
        <end position="47"/>
    </location>
</feature>
<dbReference type="Proteomes" id="UP000033854">
    <property type="component" value="Unassembled WGS sequence"/>
</dbReference>
<dbReference type="PROSITE" id="PS51740">
    <property type="entry name" value="SPOVT_ABRB"/>
    <property type="match status" value="1"/>
</dbReference>
<dbReference type="InterPro" id="IPR037914">
    <property type="entry name" value="SpoVT-AbrB_sf"/>
</dbReference>
<evidence type="ECO:0000256" key="1">
    <source>
        <dbReference type="PROSITE-ProRule" id="PRU01076"/>
    </source>
</evidence>
<protein>
    <submittedName>
        <fullName evidence="3">Transcriptional regulator, AbrB family</fullName>
    </submittedName>
</protein>
<dbReference type="SMART" id="SM00966">
    <property type="entry name" value="SpoVT_AbrB"/>
    <property type="match status" value="1"/>
</dbReference>
<dbReference type="Gene3D" id="2.10.260.10">
    <property type="match status" value="1"/>
</dbReference>
<accession>A0A0G0Z0W0</accession>
<dbReference type="NCBIfam" id="TIGR01439">
    <property type="entry name" value="lp_hng_hel_AbrB"/>
    <property type="match status" value="1"/>
</dbReference>
<dbReference type="InterPro" id="IPR007159">
    <property type="entry name" value="SpoVT-AbrB_dom"/>
</dbReference>